<accession>A0A668SN63</accession>
<dbReference type="Proteomes" id="UP000472276">
    <property type="component" value="Unassembled WGS sequence"/>
</dbReference>
<proteinExistence type="predicted"/>
<feature type="compositionally biased region" description="Low complexity" evidence="1">
    <location>
        <begin position="94"/>
        <end position="105"/>
    </location>
</feature>
<evidence type="ECO:0000313" key="3">
    <source>
        <dbReference type="Proteomes" id="UP000472276"/>
    </source>
</evidence>
<dbReference type="Gene3D" id="3.40.50.12700">
    <property type="match status" value="1"/>
</dbReference>
<feature type="region of interest" description="Disordered" evidence="1">
    <location>
        <begin position="83"/>
        <end position="113"/>
    </location>
</feature>
<organism evidence="2 3">
    <name type="scientific">Oreochromis aureus</name>
    <name type="common">Israeli tilapia</name>
    <name type="synonym">Chromis aureus</name>
    <dbReference type="NCBI Taxonomy" id="47969"/>
    <lineage>
        <taxon>Eukaryota</taxon>
        <taxon>Metazoa</taxon>
        <taxon>Chordata</taxon>
        <taxon>Craniata</taxon>
        <taxon>Vertebrata</taxon>
        <taxon>Euteleostomi</taxon>
        <taxon>Actinopterygii</taxon>
        <taxon>Neopterygii</taxon>
        <taxon>Teleostei</taxon>
        <taxon>Neoteleostei</taxon>
        <taxon>Acanthomorphata</taxon>
        <taxon>Ovalentaria</taxon>
        <taxon>Cichlomorphae</taxon>
        <taxon>Cichliformes</taxon>
        <taxon>Cichlidae</taxon>
        <taxon>African cichlids</taxon>
        <taxon>Pseudocrenilabrinae</taxon>
        <taxon>Oreochromini</taxon>
        <taxon>Oreochromis</taxon>
    </lineage>
</organism>
<reference evidence="2" key="2">
    <citation type="submission" date="2025-09" db="UniProtKB">
        <authorList>
            <consortium name="Ensembl"/>
        </authorList>
    </citation>
    <scope>IDENTIFICATION</scope>
</reference>
<sequence>MVSSTVHPALSCSVYQMFSHFLASFRFRFKLNNFYCQYNNIHSIQRTKMPFHPKPPMVADSPEPSGKHAGWVTLRWKRIPKQKPPVHHQPIHVSNHSSPLSNHSELSSRARPGDTEETLKLLAKDKCKFRKILVHYSSNDTCQFDVTKIILDRCETMSDVILFSGPLPKGTKSDLFSHVFFLLDGCLSGVEKTHMGFIDNWKNLGEKPGLFRREVLHPTFDGAALISRKLFDWHQQRVFQHFLNICNSHNS</sequence>
<keyword evidence="3" id="KW-1185">Reference proteome</keyword>
<reference evidence="2" key="1">
    <citation type="submission" date="2025-08" db="UniProtKB">
        <authorList>
            <consortium name="Ensembl"/>
        </authorList>
    </citation>
    <scope>IDENTIFICATION</scope>
</reference>
<evidence type="ECO:0000313" key="2">
    <source>
        <dbReference type="Ensembl" id="ENSOABP00000015700.1"/>
    </source>
</evidence>
<name>A0A668SN63_OREAU</name>
<dbReference type="Ensembl" id="ENSOABT00000016192.2">
    <property type="protein sequence ID" value="ENSOABP00000015700.1"/>
    <property type="gene ID" value="ENSOABG00000007811.2"/>
</dbReference>
<evidence type="ECO:0000256" key="1">
    <source>
        <dbReference type="SAM" id="MobiDB-lite"/>
    </source>
</evidence>
<dbReference type="AlphaFoldDB" id="A0A668SN63"/>
<protein>
    <submittedName>
        <fullName evidence="2">Uncharacterized protein</fullName>
    </submittedName>
</protein>